<dbReference type="PROSITE" id="PS50987">
    <property type="entry name" value="HTH_ARSR_2"/>
    <property type="match status" value="1"/>
</dbReference>
<dbReference type="InterPro" id="IPR051081">
    <property type="entry name" value="HTH_MetalResp_TranReg"/>
</dbReference>
<gene>
    <name evidence="5" type="ORF">ACFO7U_04885</name>
</gene>
<dbReference type="InterPro" id="IPR011991">
    <property type="entry name" value="ArsR-like_HTH"/>
</dbReference>
<keyword evidence="3" id="KW-0804">Transcription</keyword>
<dbReference type="InterPro" id="IPR001845">
    <property type="entry name" value="HTH_ArsR_DNA-bd_dom"/>
</dbReference>
<dbReference type="EMBL" id="JBHSHP010000011">
    <property type="protein sequence ID" value="MFC4754117.1"/>
    <property type="molecule type" value="Genomic_DNA"/>
</dbReference>
<dbReference type="SMART" id="SM00418">
    <property type="entry name" value="HTH_ARSR"/>
    <property type="match status" value="1"/>
</dbReference>
<accession>A0ABV9PMQ2</accession>
<feature type="domain" description="HTH arsR-type" evidence="4">
    <location>
        <begin position="24"/>
        <end position="121"/>
    </location>
</feature>
<evidence type="ECO:0000313" key="5">
    <source>
        <dbReference type="EMBL" id="MFC4754117.1"/>
    </source>
</evidence>
<organism evidence="5 6">
    <name type="scientific">Dietzia aurantiaca</name>
    <dbReference type="NCBI Taxonomy" id="983873"/>
    <lineage>
        <taxon>Bacteria</taxon>
        <taxon>Bacillati</taxon>
        <taxon>Actinomycetota</taxon>
        <taxon>Actinomycetes</taxon>
        <taxon>Mycobacteriales</taxon>
        <taxon>Dietziaceae</taxon>
        <taxon>Dietzia</taxon>
    </lineage>
</organism>
<evidence type="ECO:0000259" key="4">
    <source>
        <dbReference type="PROSITE" id="PS50987"/>
    </source>
</evidence>
<dbReference type="Proteomes" id="UP001595836">
    <property type="component" value="Unassembled WGS sequence"/>
</dbReference>
<dbReference type="PANTHER" id="PTHR33154">
    <property type="entry name" value="TRANSCRIPTIONAL REGULATOR, ARSR FAMILY"/>
    <property type="match status" value="1"/>
</dbReference>
<keyword evidence="2" id="KW-0238">DNA-binding</keyword>
<dbReference type="PRINTS" id="PR00778">
    <property type="entry name" value="HTHARSR"/>
</dbReference>
<dbReference type="PROSITE" id="PS00846">
    <property type="entry name" value="HTH_ARSR_1"/>
    <property type="match status" value="1"/>
</dbReference>
<dbReference type="InterPro" id="IPR018334">
    <property type="entry name" value="ArsR_HTH"/>
</dbReference>
<dbReference type="NCBIfam" id="NF033788">
    <property type="entry name" value="HTH_metalloreg"/>
    <property type="match status" value="1"/>
</dbReference>
<dbReference type="PANTHER" id="PTHR33154:SF18">
    <property type="entry name" value="ARSENICAL RESISTANCE OPERON REPRESSOR"/>
    <property type="match status" value="1"/>
</dbReference>
<proteinExistence type="predicted"/>
<keyword evidence="6" id="KW-1185">Reference proteome</keyword>
<evidence type="ECO:0000313" key="6">
    <source>
        <dbReference type="Proteomes" id="UP001595836"/>
    </source>
</evidence>
<name>A0ABV9PMQ2_9ACTN</name>
<keyword evidence="1" id="KW-0805">Transcription regulation</keyword>
<dbReference type="RefSeq" id="WP_344990288.1">
    <property type="nucleotide sequence ID" value="NZ_BAABCD010000009.1"/>
</dbReference>
<dbReference type="SUPFAM" id="SSF46785">
    <property type="entry name" value="Winged helix' DNA-binding domain"/>
    <property type="match status" value="1"/>
</dbReference>
<sequence>MTSANDVLPTRTQKECCPLSSAPITSETADQMALTLKALADPTRLRLLSHIAAQGCESVCACDLLDVLDISQPTISHHLKKLVDAGLLTRDQRGKWAHYSVVHETFKDLRRFLVGISVSSSGVMPLFGGCRRC</sequence>
<dbReference type="Pfam" id="PF01022">
    <property type="entry name" value="HTH_5"/>
    <property type="match status" value="1"/>
</dbReference>
<comment type="caution">
    <text evidence="5">The sequence shown here is derived from an EMBL/GenBank/DDBJ whole genome shotgun (WGS) entry which is preliminary data.</text>
</comment>
<evidence type="ECO:0000256" key="2">
    <source>
        <dbReference type="ARBA" id="ARBA00023125"/>
    </source>
</evidence>
<dbReference type="InterPro" id="IPR036390">
    <property type="entry name" value="WH_DNA-bd_sf"/>
</dbReference>
<dbReference type="InterPro" id="IPR036388">
    <property type="entry name" value="WH-like_DNA-bd_sf"/>
</dbReference>
<evidence type="ECO:0000256" key="3">
    <source>
        <dbReference type="ARBA" id="ARBA00023163"/>
    </source>
</evidence>
<dbReference type="CDD" id="cd00090">
    <property type="entry name" value="HTH_ARSR"/>
    <property type="match status" value="1"/>
</dbReference>
<protein>
    <submittedName>
        <fullName evidence="5">ArsR/SmtB family transcription factor</fullName>
    </submittedName>
</protein>
<reference evidence="6" key="1">
    <citation type="journal article" date="2019" name="Int. J. Syst. Evol. Microbiol.">
        <title>The Global Catalogue of Microorganisms (GCM) 10K type strain sequencing project: providing services to taxonomists for standard genome sequencing and annotation.</title>
        <authorList>
            <consortium name="The Broad Institute Genomics Platform"/>
            <consortium name="The Broad Institute Genome Sequencing Center for Infectious Disease"/>
            <person name="Wu L."/>
            <person name="Ma J."/>
        </authorList>
    </citation>
    <scope>NUCLEOTIDE SEQUENCE [LARGE SCALE GENOMIC DNA]</scope>
    <source>
        <strain evidence="6">JCM 11882</strain>
    </source>
</reference>
<dbReference type="Gene3D" id="1.10.10.10">
    <property type="entry name" value="Winged helix-like DNA-binding domain superfamily/Winged helix DNA-binding domain"/>
    <property type="match status" value="1"/>
</dbReference>
<evidence type="ECO:0000256" key="1">
    <source>
        <dbReference type="ARBA" id="ARBA00023015"/>
    </source>
</evidence>